<dbReference type="PATRIC" id="fig|1424334.3.peg.3184"/>
<dbReference type="GO" id="GO:0015171">
    <property type="term" value="F:amino acid transmembrane transporter activity"/>
    <property type="evidence" value="ECO:0007669"/>
    <property type="project" value="TreeGrafter"/>
</dbReference>
<evidence type="ECO:0000256" key="5">
    <source>
        <dbReference type="ARBA" id="ARBA00023136"/>
    </source>
</evidence>
<evidence type="ECO:0000256" key="2">
    <source>
        <dbReference type="ARBA" id="ARBA00022475"/>
    </source>
</evidence>
<evidence type="ECO:0000313" key="7">
    <source>
        <dbReference type="EMBL" id="ETF02197.1"/>
    </source>
</evidence>
<feature type="transmembrane region" description="Helical" evidence="6">
    <location>
        <begin position="78"/>
        <end position="97"/>
    </location>
</feature>
<comment type="caution">
    <text evidence="7">The sequence shown here is derived from an EMBL/GenBank/DDBJ whole genome shotgun (WGS) entry which is preliminary data.</text>
</comment>
<sequence>MFDIVHFPLFAISALALSVTPGPDLAYVVGQSIANGRRAGVVSAAGVAIGGCAHTLASAVGLTALLAASPMLFTMVRFLGAVYLIWLGIRMIAGSMQRRNGGAVVRVPVPVANTHSLLLRGFLTTITNPKVLLFFIAFFPQFVTVGGENQAVSFLLLGLAYALIGFLSDAAFAWLAGSAAGAVSRNEKIRVWIDRVVGTAFIALGLRIWLSKR</sequence>
<dbReference type="STRING" id="1424334.W822_15880"/>
<dbReference type="AlphaFoldDB" id="V8QRC7"/>
<evidence type="ECO:0000256" key="3">
    <source>
        <dbReference type="ARBA" id="ARBA00022692"/>
    </source>
</evidence>
<comment type="subcellular location">
    <subcellularLocation>
        <location evidence="1">Cell membrane</location>
        <topology evidence="1">Multi-pass membrane protein</topology>
    </subcellularLocation>
</comment>
<proteinExistence type="predicted"/>
<feature type="transmembrane region" description="Helical" evidence="6">
    <location>
        <begin position="42"/>
        <end position="66"/>
    </location>
</feature>
<feature type="transmembrane region" description="Helical" evidence="6">
    <location>
        <begin position="189"/>
        <end position="210"/>
    </location>
</feature>
<dbReference type="Pfam" id="PF01810">
    <property type="entry name" value="LysE"/>
    <property type="match status" value="1"/>
</dbReference>
<dbReference type="EMBL" id="AYXT01000010">
    <property type="protein sequence ID" value="ETF02197.1"/>
    <property type="molecule type" value="Genomic_DNA"/>
</dbReference>
<dbReference type="PIRSF" id="PIRSF006324">
    <property type="entry name" value="LeuE"/>
    <property type="match status" value="1"/>
</dbReference>
<evidence type="ECO:0000256" key="6">
    <source>
        <dbReference type="SAM" id="Phobius"/>
    </source>
</evidence>
<gene>
    <name evidence="7" type="ORF">W822_15880</name>
</gene>
<keyword evidence="2" id="KW-1003">Cell membrane</keyword>
<dbReference type="PANTHER" id="PTHR30086">
    <property type="entry name" value="ARGININE EXPORTER PROTEIN ARGO"/>
    <property type="match status" value="1"/>
</dbReference>
<feature type="transmembrane region" description="Helical" evidence="6">
    <location>
        <begin position="117"/>
        <end position="139"/>
    </location>
</feature>
<dbReference type="PANTHER" id="PTHR30086:SF20">
    <property type="entry name" value="ARGININE EXPORTER PROTEIN ARGO-RELATED"/>
    <property type="match status" value="1"/>
</dbReference>
<evidence type="ECO:0000256" key="1">
    <source>
        <dbReference type="ARBA" id="ARBA00004651"/>
    </source>
</evidence>
<dbReference type="HOGENOM" id="CLU_079569_3_1_4"/>
<keyword evidence="3 6" id="KW-0812">Transmembrane</keyword>
<dbReference type="GO" id="GO:0005886">
    <property type="term" value="C:plasma membrane"/>
    <property type="evidence" value="ECO:0007669"/>
    <property type="project" value="UniProtKB-SubCell"/>
</dbReference>
<keyword evidence="5 6" id="KW-0472">Membrane</keyword>
<dbReference type="eggNOG" id="COG1280">
    <property type="taxonomic scope" value="Bacteria"/>
</dbReference>
<keyword evidence="4 6" id="KW-1133">Transmembrane helix</keyword>
<evidence type="ECO:0000256" key="4">
    <source>
        <dbReference type="ARBA" id="ARBA00022989"/>
    </source>
</evidence>
<reference evidence="7 8" key="1">
    <citation type="journal article" date="2014" name="Genome Announc.">
        <title>Draft Genome Sequence of Advenella kashmirensis Strain W13003, a Polycyclic Aromatic Hydrocarbon-Degrading Bacterium.</title>
        <authorList>
            <person name="Wang X."/>
            <person name="Jin D."/>
            <person name="Zhou L."/>
            <person name="Wu L."/>
            <person name="An W."/>
            <person name="Zhao L."/>
        </authorList>
    </citation>
    <scope>NUCLEOTIDE SEQUENCE [LARGE SCALE GENOMIC DNA]</scope>
    <source>
        <strain evidence="7 8">W13003</strain>
    </source>
</reference>
<name>V8QRC7_9BURK</name>
<organism evidence="7 8">
    <name type="scientific">Advenella kashmirensis W13003</name>
    <dbReference type="NCBI Taxonomy" id="1424334"/>
    <lineage>
        <taxon>Bacteria</taxon>
        <taxon>Pseudomonadati</taxon>
        <taxon>Pseudomonadota</taxon>
        <taxon>Betaproteobacteria</taxon>
        <taxon>Burkholderiales</taxon>
        <taxon>Alcaligenaceae</taxon>
    </lineage>
</organism>
<feature type="transmembrane region" description="Helical" evidence="6">
    <location>
        <begin position="151"/>
        <end position="177"/>
    </location>
</feature>
<evidence type="ECO:0000313" key="8">
    <source>
        <dbReference type="Proteomes" id="UP000018733"/>
    </source>
</evidence>
<dbReference type="OrthoDB" id="9804822at2"/>
<accession>V8QRC7</accession>
<dbReference type="InterPro" id="IPR001123">
    <property type="entry name" value="LeuE-type"/>
</dbReference>
<protein>
    <submittedName>
        <fullName evidence="7">Lysine transporter LysE</fullName>
    </submittedName>
</protein>
<keyword evidence="8" id="KW-1185">Reference proteome</keyword>
<dbReference type="Proteomes" id="UP000018733">
    <property type="component" value="Unassembled WGS sequence"/>
</dbReference>